<evidence type="ECO:0000313" key="2">
    <source>
        <dbReference type="Proteomes" id="UP000054826"/>
    </source>
</evidence>
<dbReference type="EMBL" id="JYDV01000790">
    <property type="protein sequence ID" value="KRZ02931.1"/>
    <property type="molecule type" value="Genomic_DNA"/>
</dbReference>
<reference evidence="1 2" key="1">
    <citation type="submission" date="2015-01" db="EMBL/GenBank/DDBJ databases">
        <title>Evolution of Trichinella species and genotypes.</title>
        <authorList>
            <person name="Korhonen P.K."/>
            <person name="Edoardo P."/>
            <person name="Giuseppe L.R."/>
            <person name="Gasser R.B."/>
        </authorList>
    </citation>
    <scope>NUCLEOTIDE SEQUENCE [LARGE SCALE GENOMIC DNA]</scope>
    <source>
        <strain evidence="1">ISS176</strain>
    </source>
</reference>
<dbReference type="AlphaFoldDB" id="A0A0V1GXZ0"/>
<proteinExistence type="predicted"/>
<sequence>MQCVPVRRYGYGNSEPADHFCAENFLVQENLSHIYSTTSRYMVDFIS</sequence>
<evidence type="ECO:0000313" key="1">
    <source>
        <dbReference type="EMBL" id="KRZ02931.1"/>
    </source>
</evidence>
<accession>A0A0V1GXZ0</accession>
<comment type="caution">
    <text evidence="1">The sequence shown here is derived from an EMBL/GenBank/DDBJ whole genome shotgun (WGS) entry which is preliminary data.</text>
</comment>
<name>A0A0V1GXZ0_TRIPS</name>
<protein>
    <submittedName>
        <fullName evidence="1">Uncharacterized protein</fullName>
    </submittedName>
</protein>
<gene>
    <name evidence="1" type="ORF">T4C_3758</name>
</gene>
<dbReference type="Proteomes" id="UP000054826">
    <property type="component" value="Unassembled WGS sequence"/>
</dbReference>
<organism evidence="1 2">
    <name type="scientific">Trichinella pseudospiralis</name>
    <name type="common">Parasitic roundworm</name>
    <dbReference type="NCBI Taxonomy" id="6337"/>
    <lineage>
        <taxon>Eukaryota</taxon>
        <taxon>Metazoa</taxon>
        <taxon>Ecdysozoa</taxon>
        <taxon>Nematoda</taxon>
        <taxon>Enoplea</taxon>
        <taxon>Dorylaimia</taxon>
        <taxon>Trichinellida</taxon>
        <taxon>Trichinellidae</taxon>
        <taxon>Trichinella</taxon>
    </lineage>
</organism>